<dbReference type="OrthoDB" id="47749at2759"/>
<comment type="caution">
    <text evidence="4">The sequence shown here is derived from an EMBL/GenBank/DDBJ whole genome shotgun (WGS) entry which is preliminary data.</text>
</comment>
<dbReference type="PROSITE" id="PS50005">
    <property type="entry name" value="TPR"/>
    <property type="match status" value="1"/>
</dbReference>
<dbReference type="Proteomes" id="UP001165085">
    <property type="component" value="Unassembled WGS sequence"/>
</dbReference>
<evidence type="ECO:0000256" key="3">
    <source>
        <dbReference type="PROSITE-ProRule" id="PRU00339"/>
    </source>
</evidence>
<dbReference type="Pfam" id="PF13424">
    <property type="entry name" value="TPR_12"/>
    <property type="match status" value="1"/>
</dbReference>
<keyword evidence="5" id="KW-1185">Reference proteome</keyword>
<dbReference type="Pfam" id="PF13374">
    <property type="entry name" value="TPR_10"/>
    <property type="match status" value="1"/>
</dbReference>
<dbReference type="PANTHER" id="PTHR45641">
    <property type="entry name" value="TETRATRICOPEPTIDE REPEAT PROTEIN (AFU_ORTHOLOGUE AFUA_6G03870)"/>
    <property type="match status" value="1"/>
</dbReference>
<dbReference type="PANTHER" id="PTHR45641:SF19">
    <property type="entry name" value="NEPHROCYSTIN-3"/>
    <property type="match status" value="1"/>
</dbReference>
<dbReference type="AlphaFoldDB" id="A0A9W7EP34"/>
<feature type="repeat" description="TPR" evidence="3">
    <location>
        <begin position="522"/>
        <end position="555"/>
    </location>
</feature>
<evidence type="ECO:0000313" key="5">
    <source>
        <dbReference type="Proteomes" id="UP001165085"/>
    </source>
</evidence>
<evidence type="ECO:0000313" key="4">
    <source>
        <dbReference type="EMBL" id="GMH84830.1"/>
    </source>
</evidence>
<proteinExistence type="predicted"/>
<sequence length="742" mass="82821">MKKTLLRPLVKLTMRKCATQTTLTLALPALPWQETDLTPGDIDNADVDVVVKRKMRTEIITSKESGKVTRIELSDSTVDNLNLLGKFSEHRSTFEEIISTLDLNPLMGDSKLASFDDSSTTTGGVPLVGMADEPEQAPFAGSPEAKLTAVKQKIHELMSGIDNGWVGGEDGDGIMFADPDPANSPSHPSSTPTPALAAKINLPSIASMASFLTSCLVGDGKVLKLNNAFTMNAFTNLSIELEGVVIEITLTLDSCKDVANELAQVLDKMVNSSVTDTVQLSTTLLPLLKAIGPEAITVEYMVETLNKEAGKDADAIHNIADLFSEPILNDYVIETHSLNAIEAIKEMQERRKQRAMEVIQRSLHGVIAKYFIPWKNYYVEKKRKRIEEAKRPKEPNLDKLWEKGKKQLNDDKPQDAFSTFQTALDGYTILFGPSHPKRVNVLVMISLIHHENKDYASATAGYREALEEQEKWGDDPDSCITTLNNLGVCLLSAGELTDALKVKEALLEKVEDVYGETHSKTLNVLNNLGAVYDELKDYSRAIEFYSFALEGRLLKTGEEHPKTLGIIMNIGIAHCKASEFDKGNEYMRRALKGYQKRYGKEHNSTLVCARNYFKCLKDAGGSMDALKELYKEYPTFAKGRDRREMLIDVWKSNSPNPKQSCFGKHDLESVKVSVDTYQCDFCYAKIGKEEDVKECEQCDFALCKLCGDRKENDWTTKVKRRRKTMRDENGEVVQPMKWGHLG</sequence>
<evidence type="ECO:0000256" key="1">
    <source>
        <dbReference type="ARBA" id="ARBA00022737"/>
    </source>
</evidence>
<gene>
    <name evidence="4" type="ORF">TrST_g244</name>
</gene>
<keyword evidence="1" id="KW-0677">Repeat</keyword>
<dbReference type="Gene3D" id="1.25.40.10">
    <property type="entry name" value="Tetratricopeptide repeat domain"/>
    <property type="match status" value="1"/>
</dbReference>
<dbReference type="InterPro" id="IPR019734">
    <property type="entry name" value="TPR_rpt"/>
</dbReference>
<dbReference type="EMBL" id="BRXY01000297">
    <property type="protein sequence ID" value="GMH84830.1"/>
    <property type="molecule type" value="Genomic_DNA"/>
</dbReference>
<evidence type="ECO:0000256" key="2">
    <source>
        <dbReference type="ARBA" id="ARBA00022803"/>
    </source>
</evidence>
<dbReference type="SUPFAM" id="SSF48452">
    <property type="entry name" value="TPR-like"/>
    <property type="match status" value="2"/>
</dbReference>
<organism evidence="4 5">
    <name type="scientific">Triparma strigata</name>
    <dbReference type="NCBI Taxonomy" id="1606541"/>
    <lineage>
        <taxon>Eukaryota</taxon>
        <taxon>Sar</taxon>
        <taxon>Stramenopiles</taxon>
        <taxon>Ochrophyta</taxon>
        <taxon>Bolidophyceae</taxon>
        <taxon>Parmales</taxon>
        <taxon>Triparmaceae</taxon>
        <taxon>Triparma</taxon>
    </lineage>
</organism>
<dbReference type="InterPro" id="IPR011990">
    <property type="entry name" value="TPR-like_helical_dom_sf"/>
</dbReference>
<evidence type="ECO:0008006" key="6">
    <source>
        <dbReference type="Google" id="ProtNLM"/>
    </source>
</evidence>
<reference evidence="5" key="1">
    <citation type="journal article" date="2023" name="Commun. Biol.">
        <title>Genome analysis of Parmales, the sister group of diatoms, reveals the evolutionary specialization of diatoms from phago-mixotrophs to photoautotrophs.</title>
        <authorList>
            <person name="Ban H."/>
            <person name="Sato S."/>
            <person name="Yoshikawa S."/>
            <person name="Yamada K."/>
            <person name="Nakamura Y."/>
            <person name="Ichinomiya M."/>
            <person name="Sato N."/>
            <person name="Blanc-Mathieu R."/>
            <person name="Endo H."/>
            <person name="Kuwata A."/>
            <person name="Ogata H."/>
        </authorList>
    </citation>
    <scope>NUCLEOTIDE SEQUENCE [LARGE SCALE GENOMIC DNA]</scope>
    <source>
        <strain evidence="5">NIES 3701</strain>
    </source>
</reference>
<name>A0A9W7EP34_9STRA</name>
<accession>A0A9W7EP34</accession>
<protein>
    <recommendedName>
        <fullName evidence="6">Kinesin light chain</fullName>
    </recommendedName>
</protein>
<keyword evidence="2 3" id="KW-0802">TPR repeat</keyword>